<keyword evidence="2" id="KW-1133">Transmembrane helix</keyword>
<dbReference type="GeneID" id="64634194"/>
<name>A0A9P7EB30_9AGAM</name>
<feature type="compositionally biased region" description="Pro residues" evidence="1">
    <location>
        <begin position="91"/>
        <end position="101"/>
    </location>
</feature>
<protein>
    <submittedName>
        <fullName evidence="4">Uncharacterized protein</fullName>
    </submittedName>
</protein>
<keyword evidence="2" id="KW-0472">Membrane</keyword>
<evidence type="ECO:0000256" key="3">
    <source>
        <dbReference type="SAM" id="SignalP"/>
    </source>
</evidence>
<keyword evidence="5" id="KW-1185">Reference proteome</keyword>
<dbReference type="AlphaFoldDB" id="A0A9P7EB30"/>
<feature type="signal peptide" evidence="3">
    <location>
        <begin position="1"/>
        <end position="21"/>
    </location>
</feature>
<proteinExistence type="predicted"/>
<dbReference type="Proteomes" id="UP000807769">
    <property type="component" value="Unassembled WGS sequence"/>
</dbReference>
<organism evidence="4 5">
    <name type="scientific">Suillus subaureus</name>
    <dbReference type="NCBI Taxonomy" id="48587"/>
    <lineage>
        <taxon>Eukaryota</taxon>
        <taxon>Fungi</taxon>
        <taxon>Dikarya</taxon>
        <taxon>Basidiomycota</taxon>
        <taxon>Agaricomycotina</taxon>
        <taxon>Agaricomycetes</taxon>
        <taxon>Agaricomycetidae</taxon>
        <taxon>Boletales</taxon>
        <taxon>Suillineae</taxon>
        <taxon>Suillaceae</taxon>
        <taxon>Suillus</taxon>
    </lineage>
</organism>
<accession>A0A9P7EB30</accession>
<evidence type="ECO:0000256" key="2">
    <source>
        <dbReference type="SAM" id="Phobius"/>
    </source>
</evidence>
<keyword evidence="2" id="KW-0812">Transmembrane</keyword>
<feature type="transmembrane region" description="Helical" evidence="2">
    <location>
        <begin position="37"/>
        <end position="55"/>
    </location>
</feature>
<dbReference type="EMBL" id="JABBWG010000016">
    <property type="protein sequence ID" value="KAG1816494.1"/>
    <property type="molecule type" value="Genomic_DNA"/>
</dbReference>
<dbReference type="OrthoDB" id="2691915at2759"/>
<feature type="chain" id="PRO_5040121256" evidence="3">
    <location>
        <begin position="22"/>
        <end position="159"/>
    </location>
</feature>
<feature type="region of interest" description="Disordered" evidence="1">
    <location>
        <begin position="65"/>
        <end position="159"/>
    </location>
</feature>
<feature type="compositionally biased region" description="Polar residues" evidence="1">
    <location>
        <begin position="65"/>
        <end position="75"/>
    </location>
</feature>
<evidence type="ECO:0000313" key="5">
    <source>
        <dbReference type="Proteomes" id="UP000807769"/>
    </source>
</evidence>
<evidence type="ECO:0000256" key="1">
    <source>
        <dbReference type="SAM" id="MobiDB-lite"/>
    </source>
</evidence>
<dbReference type="RefSeq" id="XP_041193167.1">
    <property type="nucleotide sequence ID" value="XM_041340178.1"/>
</dbReference>
<sequence>MNYNPTQIIAVFLCISSSAYAQAPDSFTYWDSGRIAGIAIGVSFFLLLLLIYGFIAMCHRSRSTPVTVSGTNAQSGPPYAPPIWQGAQAYAPPPGPPPGPPSNTASMNPYELNEYPGSQPPPPPYVKGGEGASMPQETNYSSPPGLPTAAHTREDNRFV</sequence>
<gene>
    <name evidence="4" type="ORF">BJ212DRAFT_1480937</name>
</gene>
<reference evidence="4" key="1">
    <citation type="journal article" date="2020" name="New Phytol.">
        <title>Comparative genomics reveals dynamic genome evolution in host specialist ectomycorrhizal fungi.</title>
        <authorList>
            <person name="Lofgren L.A."/>
            <person name="Nguyen N.H."/>
            <person name="Vilgalys R."/>
            <person name="Ruytinx J."/>
            <person name="Liao H.L."/>
            <person name="Branco S."/>
            <person name="Kuo A."/>
            <person name="LaButti K."/>
            <person name="Lipzen A."/>
            <person name="Andreopoulos W."/>
            <person name="Pangilinan J."/>
            <person name="Riley R."/>
            <person name="Hundley H."/>
            <person name="Na H."/>
            <person name="Barry K."/>
            <person name="Grigoriev I.V."/>
            <person name="Stajich J.E."/>
            <person name="Kennedy P.G."/>
        </authorList>
    </citation>
    <scope>NUCLEOTIDE SEQUENCE</scope>
    <source>
        <strain evidence="4">MN1</strain>
    </source>
</reference>
<evidence type="ECO:0000313" key="4">
    <source>
        <dbReference type="EMBL" id="KAG1816494.1"/>
    </source>
</evidence>
<comment type="caution">
    <text evidence="4">The sequence shown here is derived from an EMBL/GenBank/DDBJ whole genome shotgun (WGS) entry which is preliminary data.</text>
</comment>
<keyword evidence="3" id="KW-0732">Signal</keyword>